<dbReference type="OrthoDB" id="1817868at2"/>
<evidence type="ECO:0000313" key="3">
    <source>
        <dbReference type="EMBL" id="PWJ11027.1"/>
    </source>
</evidence>
<dbReference type="EMBL" id="QGDI01000011">
    <property type="protein sequence ID" value="PWJ11027.1"/>
    <property type="molecule type" value="Genomic_DNA"/>
</dbReference>
<feature type="region of interest" description="Disordered" evidence="1">
    <location>
        <begin position="25"/>
        <end position="62"/>
    </location>
</feature>
<sequence length="367" mass="40476">MRHSFIAAVMGALLAAPLISGCSDNNTSYESSSELTTEAPETTAPAEEETTEKASEAESEEISANMADVVSNGNDILYIMDNGDYVYVTEKNDQDGPHEVYVRDNRKGSTEELDLPEYSVVYHCDGEKLYYYSPDEGLCVYDEGKSSLLSKDTKSADFVPRRESFYFFDDGILFCCPDGEETEIKIMDYSGKLSQESFHIDHKNARIVGYADIGGKTCLICSYDVGVKEHIIAFDGASSASYKELAVGERPVITGGKLYYIDFNKLYSIPVDGGEPKQVSETPCMKYCFLGDKLIFTDTKSVFSLDSSGEKEIMDCSDLTECDFIKEIGTADGRLFVRGGSGAFYSCLAETDENGSIIEEIYSGEKR</sequence>
<feature type="chain" id="PRO_5016403547" description="DUF5050 domain-containing protein" evidence="2">
    <location>
        <begin position="23"/>
        <end position="367"/>
    </location>
</feature>
<proteinExistence type="predicted"/>
<evidence type="ECO:0000256" key="1">
    <source>
        <dbReference type="SAM" id="MobiDB-lite"/>
    </source>
</evidence>
<dbReference type="Proteomes" id="UP000245720">
    <property type="component" value="Unassembled WGS sequence"/>
</dbReference>
<dbReference type="RefSeq" id="WP_109727400.1">
    <property type="nucleotide sequence ID" value="NZ_QGDI01000011.1"/>
</dbReference>
<comment type="caution">
    <text evidence="3">The sequence shown here is derived from an EMBL/GenBank/DDBJ whole genome shotgun (WGS) entry which is preliminary data.</text>
</comment>
<accession>A0A315XW02</accession>
<feature type="compositionally biased region" description="Low complexity" evidence="1">
    <location>
        <begin position="27"/>
        <end position="45"/>
    </location>
</feature>
<dbReference type="SUPFAM" id="SSF82171">
    <property type="entry name" value="DPP6 N-terminal domain-like"/>
    <property type="match status" value="1"/>
</dbReference>
<organism evidence="3 4">
    <name type="scientific">Ruminococcus flavefaciens</name>
    <dbReference type="NCBI Taxonomy" id="1265"/>
    <lineage>
        <taxon>Bacteria</taxon>
        <taxon>Bacillati</taxon>
        <taxon>Bacillota</taxon>
        <taxon>Clostridia</taxon>
        <taxon>Eubacteriales</taxon>
        <taxon>Oscillospiraceae</taxon>
        <taxon>Ruminococcus</taxon>
    </lineage>
</organism>
<protein>
    <recommendedName>
        <fullName evidence="5">DUF5050 domain-containing protein</fullName>
    </recommendedName>
</protein>
<gene>
    <name evidence="3" type="ORF">IE37_02676</name>
</gene>
<evidence type="ECO:0000256" key="2">
    <source>
        <dbReference type="SAM" id="SignalP"/>
    </source>
</evidence>
<dbReference type="AlphaFoldDB" id="A0A315XW02"/>
<reference evidence="3 4" key="1">
    <citation type="submission" date="2018-05" db="EMBL/GenBank/DDBJ databases">
        <title>The Hungate 1000. A catalogue of reference genomes from the rumen microbiome.</title>
        <authorList>
            <person name="Kelly W."/>
        </authorList>
    </citation>
    <scope>NUCLEOTIDE SEQUENCE [LARGE SCALE GENOMIC DNA]</scope>
    <source>
        <strain evidence="3 4">SAb67</strain>
    </source>
</reference>
<evidence type="ECO:0000313" key="4">
    <source>
        <dbReference type="Proteomes" id="UP000245720"/>
    </source>
</evidence>
<feature type="signal peptide" evidence="2">
    <location>
        <begin position="1"/>
        <end position="22"/>
    </location>
</feature>
<keyword evidence="2" id="KW-0732">Signal</keyword>
<name>A0A315XW02_RUMFL</name>
<evidence type="ECO:0008006" key="5">
    <source>
        <dbReference type="Google" id="ProtNLM"/>
    </source>
</evidence>
<dbReference type="PROSITE" id="PS51257">
    <property type="entry name" value="PROKAR_LIPOPROTEIN"/>
    <property type="match status" value="1"/>
</dbReference>